<evidence type="ECO:0000313" key="1">
    <source>
        <dbReference type="EMBL" id="MBC2904354.1"/>
    </source>
</evidence>
<reference evidence="1 2" key="1">
    <citation type="submission" date="2020-08" db="EMBL/GenBank/DDBJ databases">
        <title>Streptomyces sp. PSKA01 genome sequencing and assembly.</title>
        <authorList>
            <person name="Mandal S."/>
            <person name="Maiti P.K."/>
            <person name="Das P."/>
        </authorList>
    </citation>
    <scope>NUCLEOTIDE SEQUENCE [LARGE SCALE GENOMIC DNA]</scope>
    <source>
        <strain evidence="1 2">PSKA01</strain>
    </source>
</reference>
<dbReference type="Proteomes" id="UP000584670">
    <property type="component" value="Unassembled WGS sequence"/>
</dbReference>
<keyword evidence="2" id="KW-1185">Reference proteome</keyword>
<protein>
    <submittedName>
        <fullName evidence="1">Uncharacterized protein</fullName>
    </submittedName>
</protein>
<dbReference type="AlphaFoldDB" id="A0A7X1J629"/>
<dbReference type="EMBL" id="JACMSF010000024">
    <property type="protein sequence ID" value="MBC2904354.1"/>
    <property type="molecule type" value="Genomic_DNA"/>
</dbReference>
<sequence>MEIDGAALEAVRVVAQGHAYDAGRPEEVRREWAALSLLANRRMGDAGSAGRAAHQEFMLRMWVIDTFGPHPDWSPHTLATDTLGALPLPPSEARALARDWRDLPVDRIRELRRHKNLTAHLERLIGHLEAGPTRDRLLRWIEVRRQLP</sequence>
<evidence type="ECO:0000313" key="2">
    <source>
        <dbReference type="Proteomes" id="UP000584670"/>
    </source>
</evidence>
<accession>A0A7X1J629</accession>
<gene>
    <name evidence="1" type="ORF">H4N64_22520</name>
</gene>
<organism evidence="1 2">
    <name type="scientific">Streptomyces cupreus</name>
    <dbReference type="NCBI Taxonomy" id="2759956"/>
    <lineage>
        <taxon>Bacteria</taxon>
        <taxon>Bacillati</taxon>
        <taxon>Actinomycetota</taxon>
        <taxon>Actinomycetes</taxon>
        <taxon>Kitasatosporales</taxon>
        <taxon>Streptomycetaceae</taxon>
        <taxon>Streptomyces</taxon>
    </lineage>
</organism>
<name>A0A7X1J629_9ACTN</name>
<comment type="caution">
    <text evidence="1">The sequence shown here is derived from an EMBL/GenBank/DDBJ whole genome shotgun (WGS) entry which is preliminary data.</text>
</comment>
<proteinExistence type="predicted"/>